<accession>A0A6L6XXC2</accession>
<keyword evidence="3" id="KW-1185">Reference proteome</keyword>
<dbReference type="AlphaFoldDB" id="A0A6L6XXC2"/>
<proteinExistence type="predicted"/>
<name>A0A6L6XXC2_9ACTN</name>
<evidence type="ECO:0000256" key="1">
    <source>
        <dbReference type="SAM" id="Phobius"/>
    </source>
</evidence>
<evidence type="ECO:0000313" key="2">
    <source>
        <dbReference type="EMBL" id="MVQ51333.1"/>
    </source>
</evidence>
<dbReference type="Proteomes" id="UP000473525">
    <property type="component" value="Unassembled WGS sequence"/>
</dbReference>
<dbReference type="RefSeq" id="WP_157346156.1">
    <property type="nucleotide sequence ID" value="NZ_WSEK01000005.1"/>
</dbReference>
<organism evidence="2 3">
    <name type="scientific">Nocardioides agri</name>
    <dbReference type="NCBI Taxonomy" id="2682843"/>
    <lineage>
        <taxon>Bacteria</taxon>
        <taxon>Bacillati</taxon>
        <taxon>Actinomycetota</taxon>
        <taxon>Actinomycetes</taxon>
        <taxon>Propionibacteriales</taxon>
        <taxon>Nocardioidaceae</taxon>
        <taxon>Nocardioides</taxon>
    </lineage>
</organism>
<gene>
    <name evidence="2" type="ORF">GON03_19305</name>
</gene>
<keyword evidence="1" id="KW-1133">Transmembrane helix</keyword>
<evidence type="ECO:0008006" key="4">
    <source>
        <dbReference type="Google" id="ProtNLM"/>
    </source>
</evidence>
<feature type="transmembrane region" description="Helical" evidence="1">
    <location>
        <begin position="32"/>
        <end position="50"/>
    </location>
</feature>
<feature type="transmembrane region" description="Helical" evidence="1">
    <location>
        <begin position="62"/>
        <end position="84"/>
    </location>
</feature>
<keyword evidence="1" id="KW-0812">Transmembrane</keyword>
<sequence length="129" mass="13689">MIRLLINVGITLLANAVGLGVAAYLLDDMTVTASAFLIAVVIFTVVYALAQPMLTQMAISAAPALRGGVALVATLLGLIITTLLTDEMSITGIETWIAATVIVWLASLVGALLLPLVFLRNRRDDRARR</sequence>
<reference evidence="2 3" key="1">
    <citation type="submission" date="2019-12" db="EMBL/GenBank/DDBJ databases">
        <authorList>
            <person name="Huq M.A."/>
        </authorList>
    </citation>
    <scope>NUCLEOTIDE SEQUENCE [LARGE SCALE GENOMIC DNA]</scope>
    <source>
        <strain evidence="2 3">MAH-18</strain>
    </source>
</reference>
<comment type="caution">
    <text evidence="2">The sequence shown here is derived from an EMBL/GenBank/DDBJ whole genome shotgun (WGS) entry which is preliminary data.</text>
</comment>
<keyword evidence="1" id="KW-0472">Membrane</keyword>
<protein>
    <recommendedName>
        <fullName evidence="4">Phage holin family protein</fullName>
    </recommendedName>
</protein>
<evidence type="ECO:0000313" key="3">
    <source>
        <dbReference type="Proteomes" id="UP000473525"/>
    </source>
</evidence>
<feature type="transmembrane region" description="Helical" evidence="1">
    <location>
        <begin position="96"/>
        <end position="119"/>
    </location>
</feature>
<dbReference type="EMBL" id="WSEK01000005">
    <property type="protein sequence ID" value="MVQ51333.1"/>
    <property type="molecule type" value="Genomic_DNA"/>
</dbReference>